<comment type="caution">
    <text evidence="3">The sequence shown here is derived from an EMBL/GenBank/DDBJ whole genome shotgun (WGS) entry which is preliminary data.</text>
</comment>
<dbReference type="PANTHER" id="PTHR34512:SF30">
    <property type="entry name" value="OUTER MEMBRANE PROTEIN ASSEMBLY FACTOR BAMB"/>
    <property type="match status" value="1"/>
</dbReference>
<dbReference type="InterPro" id="IPR011047">
    <property type="entry name" value="Quinoprotein_ADH-like_sf"/>
</dbReference>
<dbReference type="AlphaFoldDB" id="A0AAE3K4C6"/>
<dbReference type="RefSeq" id="WP_250595664.1">
    <property type="nucleotide sequence ID" value="NZ_JAKRVY010000002.1"/>
</dbReference>
<keyword evidence="4" id="KW-1185">Reference proteome</keyword>
<gene>
    <name evidence="3" type="ORF">AArcSt11_06700</name>
</gene>
<dbReference type="EMBL" id="JAKRVY010000002">
    <property type="protein sequence ID" value="MCL9813342.1"/>
    <property type="molecule type" value="Genomic_DNA"/>
</dbReference>
<organism evidence="3 4">
    <name type="scientific">Natranaeroarchaeum aerophilus</name>
    <dbReference type="NCBI Taxonomy" id="2917711"/>
    <lineage>
        <taxon>Archaea</taxon>
        <taxon>Methanobacteriati</taxon>
        <taxon>Methanobacteriota</taxon>
        <taxon>Stenosarchaea group</taxon>
        <taxon>Halobacteria</taxon>
        <taxon>Halobacteriales</taxon>
        <taxon>Natronoarchaeaceae</taxon>
        <taxon>Natranaeroarchaeum</taxon>
    </lineage>
</organism>
<dbReference type="InterPro" id="IPR002372">
    <property type="entry name" value="PQQ_rpt_dom"/>
</dbReference>
<name>A0AAE3K4C6_9EURY</name>
<evidence type="ECO:0000313" key="3">
    <source>
        <dbReference type="EMBL" id="MCL9813342.1"/>
    </source>
</evidence>
<evidence type="ECO:0000256" key="1">
    <source>
        <dbReference type="SAM" id="MobiDB-lite"/>
    </source>
</evidence>
<sequence length="419" mass="44706">MRRREYLMGLGTAATVPTAGCTDAFGVWEDAPEPAAERADARIEGAWPTHGFDAENTRRADAPGPVDELTGLWEAENQIFGDPIIGNSIVYTTQGQDMHVRTREAATGEWVDTPLDGASGSVEAIAKDVAVLLDVDDAAREPILRCVGLDDGTERWRTAVEGDRPERIAVVGSRVCVLDVDISGGGYGLVLSSYDIDDGTMHWSKRVRDGDGERLIPHFQLACDDDAAFVSIGDRLVADSITEGERLWTDPFDALEAPLACGPVVGDDRIIVGTDDGVLTAFDSDGVLDWQFESPSVASDLAVGEDVVYAGTSRIELIDSSSGERIDSVHNVPNDQIALGDGTLYATADGELSAIDTGTGEERATLSVETTTVESDQGTPFETAQLSEIAVVDDMLFVSRPDSSDDPSTVFAIGPDERH</sequence>
<dbReference type="Pfam" id="PF13360">
    <property type="entry name" value="PQQ_2"/>
    <property type="match status" value="1"/>
</dbReference>
<proteinExistence type="predicted"/>
<feature type="domain" description="Pyrrolo-quinoline quinone repeat" evidence="2">
    <location>
        <begin position="222"/>
        <end position="326"/>
    </location>
</feature>
<dbReference type="PANTHER" id="PTHR34512">
    <property type="entry name" value="CELL SURFACE PROTEIN"/>
    <property type="match status" value="1"/>
</dbReference>
<dbReference type="SMART" id="SM00564">
    <property type="entry name" value="PQQ"/>
    <property type="match status" value="3"/>
</dbReference>
<dbReference type="Proteomes" id="UP001202674">
    <property type="component" value="Unassembled WGS sequence"/>
</dbReference>
<dbReference type="InterPro" id="IPR018391">
    <property type="entry name" value="PQQ_b-propeller_rpt"/>
</dbReference>
<dbReference type="InterPro" id="IPR015943">
    <property type="entry name" value="WD40/YVTN_repeat-like_dom_sf"/>
</dbReference>
<protein>
    <submittedName>
        <fullName evidence="3">PQQ-binding-like beta-propeller repeat protein</fullName>
    </submittedName>
</protein>
<reference evidence="3 4" key="1">
    <citation type="journal article" date="2022" name="Syst. Appl. Microbiol.">
        <title>Natronocalculus amylovorans gen. nov., sp. nov., and Natranaeroarchaeum aerophilus sp. nov., dominant culturable amylolytic natronoarchaea from hypersaline soda lakes in southwestern Siberia.</title>
        <authorList>
            <person name="Sorokin D.Y."/>
            <person name="Elcheninov A.G."/>
            <person name="Khizhniak T.V."/>
            <person name="Koenen M."/>
            <person name="Bale N.J."/>
            <person name="Damste J.S.S."/>
            <person name="Kublanov I.V."/>
        </authorList>
    </citation>
    <scope>NUCLEOTIDE SEQUENCE [LARGE SCALE GENOMIC DNA]</scope>
    <source>
        <strain evidence="3 4">AArc-St1-1</strain>
    </source>
</reference>
<accession>A0AAE3K4C6</accession>
<dbReference type="Gene3D" id="2.130.10.10">
    <property type="entry name" value="YVTN repeat-like/Quinoprotein amine dehydrogenase"/>
    <property type="match status" value="1"/>
</dbReference>
<dbReference type="SUPFAM" id="SSF50998">
    <property type="entry name" value="Quinoprotein alcohol dehydrogenase-like"/>
    <property type="match status" value="1"/>
</dbReference>
<evidence type="ECO:0000259" key="2">
    <source>
        <dbReference type="Pfam" id="PF13360"/>
    </source>
</evidence>
<feature type="region of interest" description="Disordered" evidence="1">
    <location>
        <begin position="400"/>
        <end position="419"/>
    </location>
</feature>
<evidence type="ECO:0000313" key="4">
    <source>
        <dbReference type="Proteomes" id="UP001202674"/>
    </source>
</evidence>